<reference evidence="3" key="1">
    <citation type="journal article" date="2014" name="Int. J. Syst. Evol. Microbiol.">
        <title>Complete genome sequence of Corynebacterium casei LMG S-19264T (=DSM 44701T), isolated from a smear-ripened cheese.</title>
        <authorList>
            <consortium name="US DOE Joint Genome Institute (JGI-PGF)"/>
            <person name="Walter F."/>
            <person name="Albersmeier A."/>
            <person name="Kalinowski J."/>
            <person name="Ruckert C."/>
        </authorList>
    </citation>
    <scope>NUCLEOTIDE SEQUENCE</scope>
    <source>
        <strain evidence="3">CGMCC 4.7299</strain>
    </source>
</reference>
<dbReference type="PROSITE" id="PS50231">
    <property type="entry name" value="RICIN_B_LECTIN"/>
    <property type="match status" value="1"/>
</dbReference>
<dbReference type="SUPFAM" id="SSF53955">
    <property type="entry name" value="Lysozyme-like"/>
    <property type="match status" value="1"/>
</dbReference>
<dbReference type="InterPro" id="IPR023346">
    <property type="entry name" value="Lysozyme-like_dom_sf"/>
</dbReference>
<dbReference type="Gene3D" id="2.80.10.50">
    <property type="match status" value="1"/>
</dbReference>
<name>A0A8J3BUC7_9ACTN</name>
<dbReference type="SUPFAM" id="SSF50370">
    <property type="entry name" value="Ricin B-like lectins"/>
    <property type="match status" value="1"/>
</dbReference>
<dbReference type="EMBL" id="BMMX01000002">
    <property type="protein sequence ID" value="GGK78735.1"/>
    <property type="molecule type" value="Genomic_DNA"/>
</dbReference>
<evidence type="ECO:0000256" key="1">
    <source>
        <dbReference type="SAM" id="MobiDB-lite"/>
    </source>
</evidence>
<dbReference type="InterPro" id="IPR000772">
    <property type="entry name" value="Ricin_B_lectin"/>
</dbReference>
<evidence type="ECO:0000313" key="3">
    <source>
        <dbReference type="EMBL" id="GGK78735.1"/>
    </source>
</evidence>
<feature type="domain" description="Ricin B lectin" evidence="2">
    <location>
        <begin position="414"/>
        <end position="564"/>
    </location>
</feature>
<feature type="compositionally biased region" description="Low complexity" evidence="1">
    <location>
        <begin position="355"/>
        <end position="369"/>
    </location>
</feature>
<reference evidence="3" key="2">
    <citation type="submission" date="2020-09" db="EMBL/GenBank/DDBJ databases">
        <authorList>
            <person name="Sun Q."/>
            <person name="Zhou Y."/>
        </authorList>
    </citation>
    <scope>NUCLEOTIDE SEQUENCE</scope>
    <source>
        <strain evidence="3">CGMCC 4.7299</strain>
    </source>
</reference>
<evidence type="ECO:0000259" key="2">
    <source>
        <dbReference type="SMART" id="SM00458"/>
    </source>
</evidence>
<dbReference type="Proteomes" id="UP000656042">
    <property type="component" value="Unassembled WGS sequence"/>
</dbReference>
<dbReference type="Pfam" id="PF01464">
    <property type="entry name" value="SLT"/>
    <property type="match status" value="1"/>
</dbReference>
<gene>
    <name evidence="3" type="ORF">GCM10012284_10790</name>
</gene>
<dbReference type="SMART" id="SM00458">
    <property type="entry name" value="RICIN"/>
    <property type="match status" value="1"/>
</dbReference>
<keyword evidence="4" id="KW-1185">Reference proteome</keyword>
<dbReference type="Gene3D" id="1.10.530.10">
    <property type="match status" value="1"/>
</dbReference>
<dbReference type="CDD" id="cd00161">
    <property type="entry name" value="beta-trefoil_Ricin-like"/>
    <property type="match status" value="1"/>
</dbReference>
<protein>
    <recommendedName>
        <fullName evidence="2">Ricin B lectin domain-containing protein</fullName>
    </recommendedName>
</protein>
<feature type="compositionally biased region" description="Polar residues" evidence="1">
    <location>
        <begin position="380"/>
        <end position="392"/>
    </location>
</feature>
<comment type="caution">
    <text evidence="3">The sequence shown here is derived from an EMBL/GenBank/DDBJ whole genome shotgun (WGS) entry which is preliminary data.</text>
</comment>
<feature type="region of interest" description="Disordered" evidence="1">
    <location>
        <begin position="345"/>
        <end position="406"/>
    </location>
</feature>
<accession>A0A8J3BUC7</accession>
<organism evidence="3 4">
    <name type="scientific">Mangrovihabitans endophyticus</name>
    <dbReference type="NCBI Taxonomy" id="1751298"/>
    <lineage>
        <taxon>Bacteria</taxon>
        <taxon>Bacillati</taxon>
        <taxon>Actinomycetota</taxon>
        <taxon>Actinomycetes</taxon>
        <taxon>Micromonosporales</taxon>
        <taxon>Micromonosporaceae</taxon>
        <taxon>Mangrovihabitans</taxon>
    </lineage>
</organism>
<sequence length="566" mass="60067">MGVNTIERIKARRLAGTSMRARTEIIALALTLSLTVGLAFTVVPALASADKLKGTPVPDKDVASLVAAALSCPALSPQKLAAQLMATSAFGNAGGKGIAAMSDTDWSRWRPWPGAGRGDHAANILAVAHRTCETVGSLRAAGVKGDLWSAALAADKVGVRAVIDAKGVPEAAQDNVRRAGAYANWYAEQPEFTTKTDKNKSTKKNEAKAMDIPAGLVSDVTAAGRICPTVTPVRLAAQLRALSNFNPNLQGPSGAQGIAQFTPDMWEEYSPGDSTSPWNPDDAISALGTAMCDLTDQFAGLSGTNPYVLALGAYQWGPDVIRQAGGLPRTTVPQLVDRAQRFTQEYQKDPRLAPHRTPATSPAPATGAPHDPTPGHSPSAKPSPNVPASKTQPPMSAPPAPAADKATPVKCTLGAGYRIQNVWAGAVLDVPGDNVKHDAGTRVDMWKNTHAKDQVWTITKAPADGYVIITNKFTGLVLAVEKKSSADRAKLVLSAKLPKVKNQQWKLIDAGNGQIYLQNHLSGKVMDLLGNDLGAPRKDGTWNGSYVQQFQRQPRAHDQRWRLLKN</sequence>
<dbReference type="InterPro" id="IPR008258">
    <property type="entry name" value="Transglycosylase_SLT_dom_1"/>
</dbReference>
<dbReference type="Pfam" id="PF14200">
    <property type="entry name" value="RicinB_lectin_2"/>
    <property type="match status" value="1"/>
</dbReference>
<proteinExistence type="predicted"/>
<evidence type="ECO:0000313" key="4">
    <source>
        <dbReference type="Proteomes" id="UP000656042"/>
    </source>
</evidence>
<dbReference type="InterPro" id="IPR035992">
    <property type="entry name" value="Ricin_B-like_lectins"/>
</dbReference>
<dbReference type="AlphaFoldDB" id="A0A8J3BUC7"/>